<evidence type="ECO:0000259" key="2">
    <source>
        <dbReference type="PROSITE" id="PS51029"/>
    </source>
</evidence>
<dbReference type="GO" id="GO:0005667">
    <property type="term" value="C:transcription regulator complex"/>
    <property type="evidence" value="ECO:0007669"/>
    <property type="project" value="TreeGrafter"/>
</dbReference>
<protein>
    <recommendedName>
        <fullName evidence="2">MADF domain-containing protein</fullName>
    </recommendedName>
</protein>
<dbReference type="PANTHER" id="PTHR12243:SF69">
    <property type="entry name" value="SI:CH73-59F11.3"/>
    <property type="match status" value="1"/>
</dbReference>
<proteinExistence type="predicted"/>
<dbReference type="GO" id="GO:0006357">
    <property type="term" value="P:regulation of transcription by RNA polymerase II"/>
    <property type="evidence" value="ECO:0007669"/>
    <property type="project" value="TreeGrafter"/>
</dbReference>
<accession>A0A9J6DE94</accession>
<feature type="region of interest" description="Disordered" evidence="1">
    <location>
        <begin position="118"/>
        <end position="202"/>
    </location>
</feature>
<sequence>MAAESNSLVMSQSSSVRVAEMLIELVRNHPVLYDKRHPKHKDSLLKDDLWGKIGSELGMTGMQAHAKFKNLKDTFTKHKNKIKGSMKSGAGAADVPTVKWVHFEAMMSLMGPILKEPIASGERSPAPASNSSSGNADEGQVDYDNCVTVILDEPLEQPASSSGATPANTETDRSDSPEGEENTRKQAERPRKVPRVAASGAS</sequence>
<comment type="caution">
    <text evidence="3">The sequence shown here is derived from an EMBL/GenBank/DDBJ whole genome shotgun (WGS) entry which is preliminary data.</text>
</comment>
<feature type="compositionally biased region" description="Low complexity" evidence="1">
    <location>
        <begin position="124"/>
        <end position="136"/>
    </location>
</feature>
<dbReference type="SMART" id="SM00595">
    <property type="entry name" value="MADF"/>
    <property type="match status" value="1"/>
</dbReference>
<evidence type="ECO:0000313" key="4">
    <source>
        <dbReference type="Proteomes" id="UP000821866"/>
    </source>
</evidence>
<dbReference type="EMBL" id="JABSTU010000009">
    <property type="protein sequence ID" value="KAH8020291.1"/>
    <property type="molecule type" value="Genomic_DNA"/>
</dbReference>
<dbReference type="InterPro" id="IPR006578">
    <property type="entry name" value="MADF-dom"/>
</dbReference>
<dbReference type="Pfam" id="PF10545">
    <property type="entry name" value="MADF_DNA_bdg"/>
    <property type="match status" value="1"/>
</dbReference>
<organism evidence="3 4">
    <name type="scientific">Rhipicephalus microplus</name>
    <name type="common">Cattle tick</name>
    <name type="synonym">Boophilus microplus</name>
    <dbReference type="NCBI Taxonomy" id="6941"/>
    <lineage>
        <taxon>Eukaryota</taxon>
        <taxon>Metazoa</taxon>
        <taxon>Ecdysozoa</taxon>
        <taxon>Arthropoda</taxon>
        <taxon>Chelicerata</taxon>
        <taxon>Arachnida</taxon>
        <taxon>Acari</taxon>
        <taxon>Parasitiformes</taxon>
        <taxon>Ixodida</taxon>
        <taxon>Ixodoidea</taxon>
        <taxon>Ixodidae</taxon>
        <taxon>Rhipicephalinae</taxon>
        <taxon>Rhipicephalus</taxon>
        <taxon>Boophilus</taxon>
    </lineage>
</organism>
<dbReference type="Proteomes" id="UP000821866">
    <property type="component" value="Chromosome 7"/>
</dbReference>
<feature type="compositionally biased region" description="Basic and acidic residues" evidence="1">
    <location>
        <begin position="170"/>
        <end position="191"/>
    </location>
</feature>
<name>A0A9J6DE94_RHIMP</name>
<dbReference type="PROSITE" id="PS51029">
    <property type="entry name" value="MADF"/>
    <property type="match status" value="1"/>
</dbReference>
<dbReference type="GO" id="GO:0005634">
    <property type="term" value="C:nucleus"/>
    <property type="evidence" value="ECO:0007669"/>
    <property type="project" value="TreeGrafter"/>
</dbReference>
<dbReference type="VEuPathDB" id="VectorBase:LOC119176393"/>
<reference evidence="3" key="1">
    <citation type="journal article" date="2020" name="Cell">
        <title>Large-Scale Comparative Analyses of Tick Genomes Elucidate Their Genetic Diversity and Vector Capacities.</title>
        <authorList>
            <consortium name="Tick Genome and Microbiome Consortium (TIGMIC)"/>
            <person name="Jia N."/>
            <person name="Wang J."/>
            <person name="Shi W."/>
            <person name="Du L."/>
            <person name="Sun Y."/>
            <person name="Zhan W."/>
            <person name="Jiang J.F."/>
            <person name="Wang Q."/>
            <person name="Zhang B."/>
            <person name="Ji P."/>
            <person name="Bell-Sakyi L."/>
            <person name="Cui X.M."/>
            <person name="Yuan T.T."/>
            <person name="Jiang B.G."/>
            <person name="Yang W.F."/>
            <person name="Lam T.T."/>
            <person name="Chang Q.C."/>
            <person name="Ding S.J."/>
            <person name="Wang X.J."/>
            <person name="Zhu J.G."/>
            <person name="Ruan X.D."/>
            <person name="Zhao L."/>
            <person name="Wei J.T."/>
            <person name="Ye R.Z."/>
            <person name="Que T.C."/>
            <person name="Du C.H."/>
            <person name="Zhou Y.H."/>
            <person name="Cheng J.X."/>
            <person name="Dai P.F."/>
            <person name="Guo W.B."/>
            <person name="Han X.H."/>
            <person name="Huang E.J."/>
            <person name="Li L.F."/>
            <person name="Wei W."/>
            <person name="Gao Y.C."/>
            <person name="Liu J.Z."/>
            <person name="Shao H.Z."/>
            <person name="Wang X."/>
            <person name="Wang C.C."/>
            <person name="Yang T.C."/>
            <person name="Huo Q.B."/>
            <person name="Li W."/>
            <person name="Chen H.Y."/>
            <person name="Chen S.E."/>
            <person name="Zhou L.G."/>
            <person name="Ni X.B."/>
            <person name="Tian J.H."/>
            <person name="Sheng Y."/>
            <person name="Liu T."/>
            <person name="Pan Y.S."/>
            <person name="Xia L.Y."/>
            <person name="Li J."/>
            <person name="Zhao F."/>
            <person name="Cao W.C."/>
        </authorList>
    </citation>
    <scope>NUCLEOTIDE SEQUENCE</scope>
    <source>
        <strain evidence="3">Rmic-2018</strain>
    </source>
</reference>
<dbReference type="InterPro" id="IPR039353">
    <property type="entry name" value="TF_Adf1"/>
</dbReference>
<evidence type="ECO:0000256" key="1">
    <source>
        <dbReference type="SAM" id="MobiDB-lite"/>
    </source>
</evidence>
<evidence type="ECO:0000313" key="3">
    <source>
        <dbReference type="EMBL" id="KAH8020291.1"/>
    </source>
</evidence>
<keyword evidence="4" id="KW-1185">Reference proteome</keyword>
<feature type="domain" description="MADF" evidence="2">
    <location>
        <begin position="21"/>
        <end position="114"/>
    </location>
</feature>
<reference evidence="3" key="2">
    <citation type="submission" date="2021-09" db="EMBL/GenBank/DDBJ databases">
        <authorList>
            <person name="Jia N."/>
            <person name="Wang J."/>
            <person name="Shi W."/>
            <person name="Du L."/>
            <person name="Sun Y."/>
            <person name="Zhan W."/>
            <person name="Jiang J."/>
            <person name="Wang Q."/>
            <person name="Zhang B."/>
            <person name="Ji P."/>
            <person name="Sakyi L.B."/>
            <person name="Cui X."/>
            <person name="Yuan T."/>
            <person name="Jiang B."/>
            <person name="Yang W."/>
            <person name="Lam T.T.-Y."/>
            <person name="Chang Q."/>
            <person name="Ding S."/>
            <person name="Wang X."/>
            <person name="Zhu J."/>
            <person name="Ruan X."/>
            <person name="Zhao L."/>
            <person name="Wei J."/>
            <person name="Que T."/>
            <person name="Du C."/>
            <person name="Cheng J."/>
            <person name="Dai P."/>
            <person name="Han X."/>
            <person name="Huang E."/>
            <person name="Gao Y."/>
            <person name="Liu J."/>
            <person name="Shao H."/>
            <person name="Ye R."/>
            <person name="Li L."/>
            <person name="Wei W."/>
            <person name="Wang X."/>
            <person name="Wang C."/>
            <person name="Huo Q."/>
            <person name="Li W."/>
            <person name="Guo W."/>
            <person name="Chen H."/>
            <person name="Chen S."/>
            <person name="Zhou L."/>
            <person name="Zhou L."/>
            <person name="Ni X."/>
            <person name="Tian J."/>
            <person name="Zhou Y."/>
            <person name="Sheng Y."/>
            <person name="Liu T."/>
            <person name="Pan Y."/>
            <person name="Xia L."/>
            <person name="Li J."/>
            <person name="Zhao F."/>
            <person name="Cao W."/>
        </authorList>
    </citation>
    <scope>NUCLEOTIDE SEQUENCE</scope>
    <source>
        <strain evidence="3">Rmic-2018</strain>
        <tissue evidence="3">Larvae</tissue>
    </source>
</reference>
<dbReference type="PANTHER" id="PTHR12243">
    <property type="entry name" value="MADF DOMAIN TRANSCRIPTION FACTOR"/>
    <property type="match status" value="1"/>
</dbReference>
<dbReference type="AlphaFoldDB" id="A0A9J6DE94"/>
<gene>
    <name evidence="3" type="ORF">HPB51_000090</name>
</gene>
<feature type="compositionally biased region" description="Polar residues" evidence="1">
    <location>
        <begin position="158"/>
        <end position="169"/>
    </location>
</feature>